<organism evidence="2 3">
    <name type="scientific">Pristionchus entomophagus</name>
    <dbReference type="NCBI Taxonomy" id="358040"/>
    <lineage>
        <taxon>Eukaryota</taxon>
        <taxon>Metazoa</taxon>
        <taxon>Ecdysozoa</taxon>
        <taxon>Nematoda</taxon>
        <taxon>Chromadorea</taxon>
        <taxon>Rhabditida</taxon>
        <taxon>Rhabditina</taxon>
        <taxon>Diplogasteromorpha</taxon>
        <taxon>Diplogasteroidea</taxon>
        <taxon>Neodiplogasteridae</taxon>
        <taxon>Pristionchus</taxon>
    </lineage>
</organism>
<feature type="non-terminal residue" evidence="2">
    <location>
        <position position="1"/>
    </location>
</feature>
<keyword evidence="1" id="KW-0472">Membrane</keyword>
<comment type="caution">
    <text evidence="2">The sequence shown here is derived from an EMBL/GenBank/DDBJ whole genome shotgun (WGS) entry which is preliminary data.</text>
</comment>
<gene>
    <name evidence="2" type="ORF">PENTCL1PPCAC_27873</name>
</gene>
<sequence length="143" mass="15734">DLSPTTPSTKKMDSAPSSFSLLSRLERSFQGARDRLHGGMKGGAEFYAKAVYRRTARIALVSAVILALLVVSGLLLHIFVHDSKVARSDASWRPWRMPPTRSYSVPALASLKLLSVRRRTTTVRTTTDLRITAPSSNASCCMR</sequence>
<proteinExistence type="predicted"/>
<reference evidence="2" key="1">
    <citation type="submission" date="2023-10" db="EMBL/GenBank/DDBJ databases">
        <title>Genome assembly of Pristionchus species.</title>
        <authorList>
            <person name="Yoshida K."/>
            <person name="Sommer R.J."/>
        </authorList>
    </citation>
    <scope>NUCLEOTIDE SEQUENCE</scope>
    <source>
        <strain evidence="2">RS0144</strain>
    </source>
</reference>
<name>A0AAV5UH65_9BILA</name>
<evidence type="ECO:0000313" key="3">
    <source>
        <dbReference type="Proteomes" id="UP001432027"/>
    </source>
</evidence>
<protein>
    <submittedName>
        <fullName evidence="2">Uncharacterized protein</fullName>
    </submittedName>
</protein>
<evidence type="ECO:0000256" key="1">
    <source>
        <dbReference type="SAM" id="Phobius"/>
    </source>
</evidence>
<dbReference type="EMBL" id="BTSX01000006">
    <property type="protein sequence ID" value="GMT05699.1"/>
    <property type="molecule type" value="Genomic_DNA"/>
</dbReference>
<keyword evidence="1" id="KW-1133">Transmembrane helix</keyword>
<keyword evidence="1" id="KW-0812">Transmembrane</keyword>
<keyword evidence="3" id="KW-1185">Reference proteome</keyword>
<dbReference type="AlphaFoldDB" id="A0AAV5UH65"/>
<accession>A0AAV5UH65</accession>
<dbReference type="Proteomes" id="UP001432027">
    <property type="component" value="Unassembled WGS sequence"/>
</dbReference>
<feature type="non-terminal residue" evidence="2">
    <location>
        <position position="143"/>
    </location>
</feature>
<feature type="transmembrane region" description="Helical" evidence="1">
    <location>
        <begin position="58"/>
        <end position="80"/>
    </location>
</feature>
<evidence type="ECO:0000313" key="2">
    <source>
        <dbReference type="EMBL" id="GMT05699.1"/>
    </source>
</evidence>